<dbReference type="Proteomes" id="UP001418796">
    <property type="component" value="Unassembled WGS sequence"/>
</dbReference>
<evidence type="ECO:0000313" key="4">
    <source>
        <dbReference type="Proteomes" id="UP001418796"/>
    </source>
</evidence>
<dbReference type="Pfam" id="PF17820">
    <property type="entry name" value="PDZ_6"/>
    <property type="match status" value="1"/>
</dbReference>
<name>A0ABU9VLB9_9BACI</name>
<dbReference type="SMART" id="SM00228">
    <property type="entry name" value="PDZ"/>
    <property type="match status" value="1"/>
</dbReference>
<feature type="transmembrane region" description="Helical" evidence="1">
    <location>
        <begin position="248"/>
        <end position="273"/>
    </location>
</feature>
<accession>A0ABU9VLB9</accession>
<organism evidence="3 4">
    <name type="scientific">Alkalicoccobacillus gibsonii</name>
    <dbReference type="NCBI Taxonomy" id="79881"/>
    <lineage>
        <taxon>Bacteria</taxon>
        <taxon>Bacillati</taxon>
        <taxon>Bacillota</taxon>
        <taxon>Bacilli</taxon>
        <taxon>Bacillales</taxon>
        <taxon>Bacillaceae</taxon>
        <taxon>Alkalicoccobacillus</taxon>
    </lineage>
</organism>
<gene>
    <name evidence="3" type="ORF">MKY91_16245</name>
</gene>
<keyword evidence="1" id="KW-1133">Transmembrane helix</keyword>
<sequence>MEIVQTILIALASFFANPITYFGLLLVYIIASKRVKKERSSFHTRVYRRLADFIVPFWPALLIGLCLSVLLIGVGFVLEWQALAIMMIIMLLLMLTFQIRWLSPSYIIGLTIIALAVIPLTGDYAFIAEYIDIMQLDKLIPILSLLLGLLVIAEGILIQKNGTVYTSPRLERASRGKWIGFHLSERIWFLPLIVFIPDGIIPMFDYWPVLPVAGIELQPLLIPFLIGFKQKVTSSLPGNAIRSAGRQVFILGTALLLLSISSLFIGWIAYIVAGVAIIGREYLWHLARNRDKQGLPMYVEQKEGCTILGVLPGSLAEKLDLKVGETIVKVNGRKVVDETSFYEALQANSAFCKLDVLDYDQEIRFEQGALYDSEHHQLGVLLVKKDVSLSNSVT</sequence>
<dbReference type="InterPro" id="IPR001478">
    <property type="entry name" value="PDZ"/>
</dbReference>
<feature type="transmembrane region" description="Helical" evidence="1">
    <location>
        <begin position="206"/>
        <end position="228"/>
    </location>
</feature>
<feature type="transmembrane region" description="Helical" evidence="1">
    <location>
        <begin position="179"/>
        <end position="200"/>
    </location>
</feature>
<dbReference type="Gene3D" id="2.30.42.10">
    <property type="match status" value="1"/>
</dbReference>
<evidence type="ECO:0000256" key="1">
    <source>
        <dbReference type="SAM" id="Phobius"/>
    </source>
</evidence>
<keyword evidence="4" id="KW-1185">Reference proteome</keyword>
<dbReference type="InterPro" id="IPR036034">
    <property type="entry name" value="PDZ_sf"/>
</dbReference>
<comment type="caution">
    <text evidence="3">The sequence shown here is derived from an EMBL/GenBank/DDBJ whole genome shotgun (WGS) entry which is preliminary data.</text>
</comment>
<feature type="domain" description="PDZ" evidence="2">
    <location>
        <begin position="283"/>
        <end position="347"/>
    </location>
</feature>
<feature type="transmembrane region" description="Helical" evidence="1">
    <location>
        <begin position="80"/>
        <end position="99"/>
    </location>
</feature>
<dbReference type="SUPFAM" id="SSF50156">
    <property type="entry name" value="PDZ domain-like"/>
    <property type="match status" value="1"/>
</dbReference>
<dbReference type="PROSITE" id="PS50106">
    <property type="entry name" value="PDZ"/>
    <property type="match status" value="1"/>
</dbReference>
<dbReference type="InterPro" id="IPR041489">
    <property type="entry name" value="PDZ_6"/>
</dbReference>
<reference evidence="3 4" key="1">
    <citation type="submission" date="2024-03" db="EMBL/GenBank/DDBJ databases">
        <title>Bacilli Hybrid Assemblies.</title>
        <authorList>
            <person name="Kovac J."/>
        </authorList>
    </citation>
    <scope>NUCLEOTIDE SEQUENCE [LARGE SCALE GENOMIC DNA]</scope>
    <source>
        <strain evidence="3 4">FSL R7-0666</strain>
    </source>
</reference>
<keyword evidence="1" id="KW-0472">Membrane</keyword>
<keyword evidence="1" id="KW-0812">Transmembrane</keyword>
<dbReference type="EMBL" id="JBCITK010000001">
    <property type="protein sequence ID" value="MEN0644704.1"/>
    <property type="molecule type" value="Genomic_DNA"/>
</dbReference>
<proteinExistence type="predicted"/>
<feature type="transmembrane region" description="Helical" evidence="1">
    <location>
        <begin position="6"/>
        <end position="30"/>
    </location>
</feature>
<feature type="transmembrane region" description="Helical" evidence="1">
    <location>
        <begin position="50"/>
        <end position="74"/>
    </location>
</feature>
<dbReference type="RefSeq" id="WP_343131339.1">
    <property type="nucleotide sequence ID" value="NZ_JBCITK010000001.1"/>
</dbReference>
<feature type="transmembrane region" description="Helical" evidence="1">
    <location>
        <begin position="106"/>
        <end position="127"/>
    </location>
</feature>
<evidence type="ECO:0000259" key="2">
    <source>
        <dbReference type="PROSITE" id="PS50106"/>
    </source>
</evidence>
<protein>
    <submittedName>
        <fullName evidence="3">PDZ domain-containing protein</fullName>
    </submittedName>
</protein>
<evidence type="ECO:0000313" key="3">
    <source>
        <dbReference type="EMBL" id="MEN0644704.1"/>
    </source>
</evidence>
<feature type="transmembrane region" description="Helical" evidence="1">
    <location>
        <begin position="139"/>
        <end position="158"/>
    </location>
</feature>